<evidence type="ECO:0000313" key="4">
    <source>
        <dbReference type="EMBL" id="QJA69759.1"/>
    </source>
</evidence>
<dbReference type="AlphaFoldDB" id="A0A6M3JHV7"/>
<dbReference type="InterPro" id="IPR046367">
    <property type="entry name" value="GapR-like_DNA-bd"/>
</dbReference>
<reference evidence="4" key="1">
    <citation type="submission" date="2020-03" db="EMBL/GenBank/DDBJ databases">
        <title>The deep terrestrial virosphere.</title>
        <authorList>
            <person name="Holmfeldt K."/>
            <person name="Nilsson E."/>
            <person name="Simone D."/>
            <person name="Lopez-Fernandez M."/>
            <person name="Wu X."/>
            <person name="de Brujin I."/>
            <person name="Lundin D."/>
            <person name="Andersson A."/>
            <person name="Bertilsson S."/>
            <person name="Dopson M."/>
        </authorList>
    </citation>
    <scope>NUCLEOTIDE SEQUENCE</scope>
    <source>
        <strain evidence="4">MM415A04320</strain>
    </source>
</reference>
<dbReference type="GO" id="GO:0003677">
    <property type="term" value="F:DNA binding"/>
    <property type="evidence" value="ECO:0007669"/>
    <property type="project" value="InterPro"/>
</dbReference>
<feature type="compositionally biased region" description="Basic and acidic residues" evidence="2">
    <location>
        <begin position="13"/>
        <end position="23"/>
    </location>
</feature>
<sequence length="147" mass="17125">MAQNDPNDQIAKAMRDRHEDQQRKQGKPPMKHDPEFQQAADQSYRVTADELRQFIERFERLEMEKKDIADQQKEVMAEAKGRGYDTKIIRKIIALRKKSSDEIAEEEAILEMYKEALGMTQLPPRTPLTPPDTVERGHRPVTTPERP</sequence>
<feature type="region of interest" description="Disordered" evidence="2">
    <location>
        <begin position="1"/>
        <end position="40"/>
    </location>
</feature>
<proteinExistence type="predicted"/>
<evidence type="ECO:0000256" key="1">
    <source>
        <dbReference type="SAM" id="Coils"/>
    </source>
</evidence>
<accession>A0A6M3JHV7</accession>
<organism evidence="4">
    <name type="scientific">viral metagenome</name>
    <dbReference type="NCBI Taxonomy" id="1070528"/>
    <lineage>
        <taxon>unclassified sequences</taxon>
        <taxon>metagenomes</taxon>
        <taxon>organismal metagenomes</taxon>
    </lineage>
</organism>
<feature type="coiled-coil region" evidence="1">
    <location>
        <begin position="51"/>
        <end position="116"/>
    </location>
</feature>
<evidence type="ECO:0000259" key="3">
    <source>
        <dbReference type="Pfam" id="PF10073"/>
    </source>
</evidence>
<dbReference type="Pfam" id="PF10073">
    <property type="entry name" value="GapR_DNA-bd"/>
    <property type="match status" value="1"/>
</dbReference>
<keyword evidence="1" id="KW-0175">Coiled coil</keyword>
<feature type="region of interest" description="Disordered" evidence="2">
    <location>
        <begin position="120"/>
        <end position="147"/>
    </location>
</feature>
<name>A0A6M3JHV7_9ZZZZ</name>
<gene>
    <name evidence="4" type="ORF">MM415A04320_0007</name>
</gene>
<protein>
    <recommendedName>
        <fullName evidence="3">GapR-like DNA-binding domain-containing protein</fullName>
    </recommendedName>
</protein>
<feature type="domain" description="GapR-like DNA-binding" evidence="3">
    <location>
        <begin position="47"/>
        <end position="118"/>
    </location>
</feature>
<dbReference type="NCBIfam" id="NF010247">
    <property type="entry name" value="PRK13694.1"/>
    <property type="match status" value="1"/>
</dbReference>
<evidence type="ECO:0000256" key="2">
    <source>
        <dbReference type="SAM" id="MobiDB-lite"/>
    </source>
</evidence>
<dbReference type="EMBL" id="MT141734">
    <property type="protein sequence ID" value="QJA69759.1"/>
    <property type="molecule type" value="Genomic_DNA"/>
</dbReference>